<dbReference type="PANTHER" id="PTHR30558:SF3">
    <property type="entry name" value="BIOPOLYMER TRANSPORT PROTEIN EXBD-RELATED"/>
    <property type="match status" value="1"/>
</dbReference>
<dbReference type="GO" id="GO:0022857">
    <property type="term" value="F:transmembrane transporter activity"/>
    <property type="evidence" value="ECO:0007669"/>
    <property type="project" value="InterPro"/>
</dbReference>
<evidence type="ECO:0000256" key="6">
    <source>
        <dbReference type="ARBA" id="ARBA00023136"/>
    </source>
</evidence>
<evidence type="ECO:0000256" key="3">
    <source>
        <dbReference type="ARBA" id="ARBA00022475"/>
    </source>
</evidence>
<evidence type="ECO:0000313" key="9">
    <source>
        <dbReference type="Proteomes" id="UP000317178"/>
    </source>
</evidence>
<accession>A0A518CGK1</accession>
<dbReference type="GO" id="GO:0005886">
    <property type="term" value="C:plasma membrane"/>
    <property type="evidence" value="ECO:0007669"/>
    <property type="project" value="UniProtKB-SubCell"/>
</dbReference>
<dbReference type="GO" id="GO:0015031">
    <property type="term" value="P:protein transport"/>
    <property type="evidence" value="ECO:0007669"/>
    <property type="project" value="UniProtKB-KW"/>
</dbReference>
<dbReference type="KEGG" id="plon:Pla110_00570"/>
<protein>
    <submittedName>
        <fullName evidence="8">Biopolymer transport protein ExbD</fullName>
    </submittedName>
</protein>
<keyword evidence="4 7" id="KW-0812">Transmembrane</keyword>
<dbReference type="InterPro" id="IPR003400">
    <property type="entry name" value="ExbD"/>
</dbReference>
<comment type="subcellular location">
    <subcellularLocation>
        <location evidence="1">Cell membrane</location>
        <topology evidence="1">Single-pass membrane protein</topology>
    </subcellularLocation>
    <subcellularLocation>
        <location evidence="7">Cell membrane</location>
        <topology evidence="7">Single-pass type II membrane protein</topology>
    </subcellularLocation>
</comment>
<keyword evidence="7" id="KW-0653">Protein transport</keyword>
<keyword evidence="9" id="KW-1185">Reference proteome</keyword>
<name>A0A518CGK1_9PLAN</name>
<evidence type="ECO:0000256" key="2">
    <source>
        <dbReference type="ARBA" id="ARBA00005811"/>
    </source>
</evidence>
<proteinExistence type="inferred from homology"/>
<gene>
    <name evidence="8" type="ORF">Pla110_00570</name>
</gene>
<dbReference type="RefSeq" id="WP_144992033.1">
    <property type="nucleotide sequence ID" value="NZ_CP036281.1"/>
</dbReference>
<reference evidence="8 9" key="1">
    <citation type="submission" date="2019-02" db="EMBL/GenBank/DDBJ databases">
        <title>Deep-cultivation of Planctomycetes and their phenomic and genomic characterization uncovers novel biology.</title>
        <authorList>
            <person name="Wiegand S."/>
            <person name="Jogler M."/>
            <person name="Boedeker C."/>
            <person name="Pinto D."/>
            <person name="Vollmers J."/>
            <person name="Rivas-Marin E."/>
            <person name="Kohn T."/>
            <person name="Peeters S.H."/>
            <person name="Heuer A."/>
            <person name="Rast P."/>
            <person name="Oberbeckmann S."/>
            <person name="Bunk B."/>
            <person name="Jeske O."/>
            <person name="Meyerdierks A."/>
            <person name="Storesund J.E."/>
            <person name="Kallscheuer N."/>
            <person name="Luecker S."/>
            <person name="Lage O.M."/>
            <person name="Pohl T."/>
            <person name="Merkel B.J."/>
            <person name="Hornburger P."/>
            <person name="Mueller R.-W."/>
            <person name="Bruemmer F."/>
            <person name="Labrenz M."/>
            <person name="Spormann A.M."/>
            <person name="Op den Camp H."/>
            <person name="Overmann J."/>
            <person name="Amann R."/>
            <person name="Jetten M.S.M."/>
            <person name="Mascher T."/>
            <person name="Medema M.H."/>
            <person name="Devos D.P."/>
            <person name="Kaster A.-K."/>
            <person name="Ovreas L."/>
            <person name="Rohde M."/>
            <person name="Galperin M.Y."/>
            <person name="Jogler C."/>
        </authorList>
    </citation>
    <scope>NUCLEOTIDE SEQUENCE [LARGE SCALE GENOMIC DNA]</scope>
    <source>
        <strain evidence="8 9">Pla110</strain>
    </source>
</reference>
<keyword evidence="7" id="KW-0813">Transport</keyword>
<dbReference type="Pfam" id="PF02472">
    <property type="entry name" value="ExbD"/>
    <property type="match status" value="1"/>
</dbReference>
<dbReference type="AlphaFoldDB" id="A0A518CGK1"/>
<keyword evidence="3" id="KW-1003">Cell membrane</keyword>
<dbReference type="PANTHER" id="PTHR30558">
    <property type="entry name" value="EXBD MEMBRANE COMPONENT OF PMF-DRIVEN MACROMOLECULE IMPORT SYSTEM"/>
    <property type="match status" value="1"/>
</dbReference>
<sequence length="156" mass="17823">MRIKSTKNSVREVDMTPMIDIVFQLIAFFMVINNFEQNQVDERVKLPRDQLARPREDVAEDNIVLNIGYIRNLEGVITSEPLVFYLGEQTPLLEFGPLLQKEARVLRGLKREAGDVTIEIRADGEIETGQIQEVIRMAQDAGFQKYTLKATQGDQN</sequence>
<keyword evidence="6" id="KW-0472">Membrane</keyword>
<dbReference type="EMBL" id="CP036281">
    <property type="protein sequence ID" value="QDU78356.1"/>
    <property type="molecule type" value="Genomic_DNA"/>
</dbReference>
<evidence type="ECO:0000313" key="8">
    <source>
        <dbReference type="EMBL" id="QDU78356.1"/>
    </source>
</evidence>
<dbReference type="Proteomes" id="UP000317178">
    <property type="component" value="Chromosome"/>
</dbReference>
<comment type="similarity">
    <text evidence="2 7">Belongs to the ExbD/TolR family.</text>
</comment>
<keyword evidence="5" id="KW-1133">Transmembrane helix</keyword>
<dbReference type="OrthoDB" id="284492at2"/>
<evidence type="ECO:0000256" key="4">
    <source>
        <dbReference type="ARBA" id="ARBA00022692"/>
    </source>
</evidence>
<evidence type="ECO:0000256" key="7">
    <source>
        <dbReference type="RuleBase" id="RU003879"/>
    </source>
</evidence>
<evidence type="ECO:0000256" key="1">
    <source>
        <dbReference type="ARBA" id="ARBA00004162"/>
    </source>
</evidence>
<evidence type="ECO:0000256" key="5">
    <source>
        <dbReference type="ARBA" id="ARBA00022989"/>
    </source>
</evidence>
<organism evidence="8 9">
    <name type="scientific">Polystyrenella longa</name>
    <dbReference type="NCBI Taxonomy" id="2528007"/>
    <lineage>
        <taxon>Bacteria</taxon>
        <taxon>Pseudomonadati</taxon>
        <taxon>Planctomycetota</taxon>
        <taxon>Planctomycetia</taxon>
        <taxon>Planctomycetales</taxon>
        <taxon>Planctomycetaceae</taxon>
        <taxon>Polystyrenella</taxon>
    </lineage>
</organism>